<keyword evidence="14 22" id="KW-0472">Membrane</keyword>
<dbReference type="Pfam" id="PF19699">
    <property type="entry name" value="CLSTN_C"/>
    <property type="match status" value="1"/>
</dbReference>
<dbReference type="FunFam" id="2.60.40.60:FF:000062">
    <property type="entry name" value="Calsyntenin 3"/>
    <property type="match status" value="1"/>
</dbReference>
<dbReference type="AlphaFoldDB" id="A0A7N6BDN6"/>
<dbReference type="GO" id="GO:0050806">
    <property type="term" value="P:positive regulation of synaptic transmission"/>
    <property type="evidence" value="ECO:0007669"/>
    <property type="project" value="TreeGrafter"/>
</dbReference>
<dbReference type="PANTHER" id="PTHR14139:SF4">
    <property type="entry name" value="CALSYNTENIN-1"/>
    <property type="match status" value="1"/>
</dbReference>
<keyword evidence="11 22" id="KW-1133">Transmembrane helix</keyword>
<organism evidence="24 25">
    <name type="scientific">Anabas testudineus</name>
    <name type="common">Climbing perch</name>
    <name type="synonym">Anthias testudineus</name>
    <dbReference type="NCBI Taxonomy" id="64144"/>
    <lineage>
        <taxon>Eukaryota</taxon>
        <taxon>Metazoa</taxon>
        <taxon>Chordata</taxon>
        <taxon>Craniata</taxon>
        <taxon>Vertebrata</taxon>
        <taxon>Euteleostomi</taxon>
        <taxon>Actinopterygii</taxon>
        <taxon>Neopterygii</taxon>
        <taxon>Teleostei</taxon>
        <taxon>Neoteleostei</taxon>
        <taxon>Acanthomorphata</taxon>
        <taxon>Anabantaria</taxon>
        <taxon>Anabantiformes</taxon>
        <taxon>Anabantoidei</taxon>
        <taxon>Anabantidae</taxon>
        <taxon>Anabas</taxon>
    </lineage>
</organism>
<keyword evidence="4" id="KW-1003">Cell membrane</keyword>
<feature type="domain" description="Cadherin" evidence="23">
    <location>
        <begin position="144"/>
        <end position="244"/>
    </location>
</feature>
<dbReference type="FunFam" id="2.60.40.60:FF:000025">
    <property type="entry name" value="Calsyntenin 1"/>
    <property type="match status" value="1"/>
</dbReference>
<dbReference type="SUPFAM" id="SSF49899">
    <property type="entry name" value="Concanavalin A-like lectins/glucanases"/>
    <property type="match status" value="1"/>
</dbReference>
<dbReference type="Ensembl" id="ENSATET00000046528.1">
    <property type="protein sequence ID" value="ENSATEP00000062210.1"/>
    <property type="gene ID" value="ENSATEG00000018021.3"/>
</dbReference>
<evidence type="ECO:0000256" key="5">
    <source>
        <dbReference type="ARBA" id="ARBA00022692"/>
    </source>
</evidence>
<feature type="transmembrane region" description="Helical" evidence="22">
    <location>
        <begin position="816"/>
        <end position="837"/>
    </location>
</feature>
<dbReference type="PANTHER" id="PTHR14139">
    <property type="entry name" value="CALSYNTENIN"/>
    <property type="match status" value="1"/>
</dbReference>
<evidence type="ECO:0000256" key="10">
    <source>
        <dbReference type="ARBA" id="ARBA00022889"/>
    </source>
</evidence>
<evidence type="ECO:0000256" key="21">
    <source>
        <dbReference type="PROSITE-ProRule" id="PRU00043"/>
    </source>
</evidence>
<keyword evidence="8" id="KW-0256">Endoplasmic reticulum</keyword>
<evidence type="ECO:0000256" key="8">
    <source>
        <dbReference type="ARBA" id="ARBA00022824"/>
    </source>
</evidence>
<keyword evidence="10" id="KW-0130">Cell adhesion</keyword>
<evidence type="ECO:0000256" key="19">
    <source>
        <dbReference type="ARBA" id="ARBA00035015"/>
    </source>
</evidence>
<keyword evidence="5 22" id="KW-0812">Transmembrane</keyword>
<comment type="subcellular location">
    <subcellularLocation>
        <location evidence="2">Cell projection</location>
        <location evidence="2">Neuron projection</location>
    </subcellularLocation>
    <subcellularLocation>
        <location evidence="1">Endoplasmic reticulum membrane</location>
        <topology evidence="1">Single-pass type I membrane protein</topology>
    </subcellularLocation>
    <subcellularLocation>
        <location evidence="3">Golgi apparatus membrane</location>
        <topology evidence="3">Single-pass type I membrane protein</topology>
    </subcellularLocation>
    <subcellularLocation>
        <location evidence="18">Postsynaptic cell membrane</location>
        <topology evidence="18">Single-pass type I membrane protein</topology>
    </subcellularLocation>
</comment>
<dbReference type="FunFam" id="2.60.120.200:FF:000036">
    <property type="entry name" value="Calsyntenin 1"/>
    <property type="match status" value="1"/>
</dbReference>
<dbReference type="PROSITE" id="PS50268">
    <property type="entry name" value="CADHERIN_2"/>
    <property type="match status" value="2"/>
</dbReference>
<dbReference type="GO" id="GO:0009986">
    <property type="term" value="C:cell surface"/>
    <property type="evidence" value="ECO:0007669"/>
    <property type="project" value="TreeGrafter"/>
</dbReference>
<keyword evidence="13" id="KW-0333">Golgi apparatus</keyword>
<comment type="similarity">
    <text evidence="19">Belongs to the calsyntenin family.</text>
</comment>
<name>A0A7N6BDN6_ANATE</name>
<keyword evidence="16" id="KW-0628">Postsynaptic cell membrane</keyword>
<dbReference type="InterPro" id="IPR015919">
    <property type="entry name" value="Cadherin-like_sf"/>
</dbReference>
<evidence type="ECO:0000256" key="13">
    <source>
        <dbReference type="ARBA" id="ARBA00023034"/>
    </source>
</evidence>
<reference evidence="24" key="2">
    <citation type="submission" date="2025-08" db="UniProtKB">
        <authorList>
            <consortium name="Ensembl"/>
        </authorList>
    </citation>
    <scope>IDENTIFICATION</scope>
</reference>
<dbReference type="PRINTS" id="PR00205">
    <property type="entry name" value="CADHERIN"/>
</dbReference>
<dbReference type="GO" id="GO:0045211">
    <property type="term" value="C:postsynaptic membrane"/>
    <property type="evidence" value="ECO:0007669"/>
    <property type="project" value="UniProtKB-SubCell"/>
</dbReference>
<keyword evidence="25" id="KW-1185">Reference proteome</keyword>
<dbReference type="InterPro" id="IPR045588">
    <property type="entry name" value="CLSTN_C"/>
</dbReference>
<evidence type="ECO:0000256" key="7">
    <source>
        <dbReference type="ARBA" id="ARBA00022737"/>
    </source>
</evidence>
<sequence>MLPKDGELQDFHSGSFHNCINKHKPWIETTYHGIVTENDDKVLLDPPLIALDKDAPLRYAGEICGFRIHGQNVPFEAVVLDKSTGEGVIRAKDKLDCELQKEHTFTIQAYDCGEGPDGANMKKSHKATVHIQVNDINEYSPVFKEKSYKATVIEGKKYDSILKVEAVDADCSFQFSQICNYEIVTPDVPFTIDKDGFIKNTEKLSYGKEHMYKLTVTAYDCGKNRASEDVLVKISVKPTCKPSWQGFNKRIEYEPGTGSLALFPSVHLETCDEPITSIRASVELETNHIGKGCDRDTYSEKSLHKLCGASSGTVELLPAPSSSANWTVGLPTDNGHDSDQVFEFNGTQAIKVPDGMVSTSLKEPFTISVWMRHGPGAHEKETILCNSDKTEMNRHHYSLYVHNCRLILLLRQDPSEAENYKPAEFHWKFDQVCDKEWHHYVLNVEFPTVSLFVDGTAFEPFLVTEDYPLHASKIETQLTIGACWQGGSARMAQFFRGNLAGLMIRSGKLENKKVIDCLYTCKEGLDVQLPEEVASAVKVEFNPNQSSLTVEGDDVDAFDKVMQHISYLNSRQFPTPGIRHLRISTTVKCFNEESCVTVPDAEGYVMVLQPEEPKISLSGIDHFARSAAEFESQEGVTLFPELRIVSTITREVEADTESEAAEGTVVSEEIMHNLDTCEVTVVGDELDGEHESLEVDMSQLQQRGLEMSSSNLGLVITGVNTMANYEQVLHLVRYKNWHTEALFDRKFKLVCSELNGRYISNDFKVEVNVIHTANPVEHANNAMVQPNFINPVHHASVDLSGHNLVNAHQASVVPSAATIVIVVCVSFLVFMIILGVFRIRAAHQRTMRDQENGKENEMDWDDSALTITVNPMELMKSCFSSQQNVVGFQPRQVFNRLIPSGRCCDCALVLSNIYDFQFCGDVKDALLYITAEFQHLKGTYLDYFYSTN</sequence>
<evidence type="ECO:0000259" key="23">
    <source>
        <dbReference type="PROSITE" id="PS50268"/>
    </source>
</evidence>
<evidence type="ECO:0000256" key="4">
    <source>
        <dbReference type="ARBA" id="ARBA00022475"/>
    </source>
</evidence>
<evidence type="ECO:0000256" key="2">
    <source>
        <dbReference type="ARBA" id="ARBA00004487"/>
    </source>
</evidence>
<dbReference type="GO" id="GO:0005509">
    <property type="term" value="F:calcium ion binding"/>
    <property type="evidence" value="ECO:0007669"/>
    <property type="project" value="UniProtKB-UniRule"/>
</dbReference>
<evidence type="ECO:0000256" key="18">
    <source>
        <dbReference type="ARBA" id="ARBA00035006"/>
    </source>
</evidence>
<dbReference type="Gene3D" id="2.60.40.60">
    <property type="entry name" value="Cadherins"/>
    <property type="match status" value="2"/>
</dbReference>
<keyword evidence="17" id="KW-0966">Cell projection</keyword>
<dbReference type="GO" id="GO:0043005">
    <property type="term" value="C:neuron projection"/>
    <property type="evidence" value="ECO:0007669"/>
    <property type="project" value="UniProtKB-SubCell"/>
</dbReference>
<dbReference type="GO" id="GO:0007156">
    <property type="term" value="P:homophilic cell adhesion via plasma membrane adhesion molecules"/>
    <property type="evidence" value="ECO:0007669"/>
    <property type="project" value="InterPro"/>
</dbReference>
<feature type="domain" description="Cadherin" evidence="23">
    <location>
        <begin position="27"/>
        <end position="143"/>
    </location>
</feature>
<evidence type="ECO:0000256" key="12">
    <source>
        <dbReference type="ARBA" id="ARBA00023018"/>
    </source>
</evidence>
<reference evidence="24" key="3">
    <citation type="submission" date="2025-09" db="UniProtKB">
        <authorList>
            <consortium name="Ensembl"/>
        </authorList>
    </citation>
    <scope>IDENTIFICATION</scope>
</reference>
<evidence type="ECO:0000256" key="20">
    <source>
        <dbReference type="ARBA" id="ARBA00069678"/>
    </source>
</evidence>
<evidence type="ECO:0000313" key="24">
    <source>
        <dbReference type="Ensembl" id="ENSATEP00000062210.1"/>
    </source>
</evidence>
<dbReference type="InterPro" id="IPR002126">
    <property type="entry name" value="Cadherin-like_dom"/>
</dbReference>
<accession>A0A7N6BDN6</accession>
<dbReference type="SUPFAM" id="SSF49313">
    <property type="entry name" value="Cadherin-like"/>
    <property type="match status" value="2"/>
</dbReference>
<evidence type="ECO:0000256" key="15">
    <source>
        <dbReference type="ARBA" id="ARBA00023180"/>
    </source>
</evidence>
<dbReference type="SMART" id="SM00112">
    <property type="entry name" value="CA"/>
    <property type="match status" value="2"/>
</dbReference>
<evidence type="ECO:0000256" key="16">
    <source>
        <dbReference type="ARBA" id="ARBA00023257"/>
    </source>
</evidence>
<keyword evidence="15" id="KW-0325">Glycoprotein</keyword>
<keyword evidence="9 21" id="KW-0106">Calcium</keyword>
<keyword evidence="7" id="KW-0677">Repeat</keyword>
<dbReference type="GO" id="GO:0051965">
    <property type="term" value="P:positive regulation of synapse assembly"/>
    <property type="evidence" value="ECO:0007669"/>
    <property type="project" value="TreeGrafter"/>
</dbReference>
<evidence type="ECO:0000256" key="17">
    <source>
        <dbReference type="ARBA" id="ARBA00023273"/>
    </source>
</evidence>
<evidence type="ECO:0000256" key="22">
    <source>
        <dbReference type="SAM" id="Phobius"/>
    </source>
</evidence>
<dbReference type="GeneTree" id="ENSGT00950000183086"/>
<evidence type="ECO:0000256" key="11">
    <source>
        <dbReference type="ARBA" id="ARBA00022989"/>
    </source>
</evidence>
<proteinExistence type="inferred from homology"/>
<dbReference type="Proteomes" id="UP000265040">
    <property type="component" value="Chromosome 7"/>
</dbReference>
<dbReference type="GO" id="GO:0005789">
    <property type="term" value="C:endoplasmic reticulum membrane"/>
    <property type="evidence" value="ECO:0007669"/>
    <property type="project" value="UniProtKB-SubCell"/>
</dbReference>
<keyword evidence="12" id="KW-0770">Synapse</keyword>
<evidence type="ECO:0000256" key="1">
    <source>
        <dbReference type="ARBA" id="ARBA00004115"/>
    </source>
</evidence>
<keyword evidence="6" id="KW-0732">Signal</keyword>
<dbReference type="GO" id="GO:0000139">
    <property type="term" value="C:Golgi membrane"/>
    <property type="evidence" value="ECO:0007669"/>
    <property type="project" value="UniProtKB-SubCell"/>
</dbReference>
<evidence type="ECO:0000256" key="14">
    <source>
        <dbReference type="ARBA" id="ARBA00023136"/>
    </source>
</evidence>
<protein>
    <recommendedName>
        <fullName evidence="20">Calsyntenin-1</fullName>
    </recommendedName>
</protein>
<evidence type="ECO:0000256" key="9">
    <source>
        <dbReference type="ARBA" id="ARBA00022837"/>
    </source>
</evidence>
<dbReference type="CDD" id="cd11304">
    <property type="entry name" value="Cadherin_repeat"/>
    <property type="match status" value="2"/>
</dbReference>
<dbReference type="InterPro" id="IPR013320">
    <property type="entry name" value="ConA-like_dom_sf"/>
</dbReference>
<evidence type="ECO:0000256" key="6">
    <source>
        <dbReference type="ARBA" id="ARBA00022729"/>
    </source>
</evidence>
<evidence type="ECO:0000256" key="3">
    <source>
        <dbReference type="ARBA" id="ARBA00004614"/>
    </source>
</evidence>
<reference evidence="24" key="1">
    <citation type="submission" date="2021-04" db="EMBL/GenBank/DDBJ databases">
        <authorList>
            <consortium name="Wellcome Sanger Institute Data Sharing"/>
        </authorList>
    </citation>
    <scope>NUCLEOTIDE SEQUENCE [LARGE SCALE GENOMIC DNA]</scope>
</reference>
<evidence type="ECO:0000313" key="25">
    <source>
        <dbReference type="Proteomes" id="UP000265040"/>
    </source>
</evidence>
<dbReference type="Gene3D" id="2.60.120.200">
    <property type="match status" value="1"/>
</dbReference>
<gene>
    <name evidence="24" type="primary">CLSTN1</name>
</gene>